<proteinExistence type="predicted"/>
<dbReference type="PROSITE" id="PS50801">
    <property type="entry name" value="STAS"/>
    <property type="match status" value="1"/>
</dbReference>
<organism evidence="2 3">
    <name type="scientific">Amycolatopsis eburnea</name>
    <dbReference type="NCBI Taxonomy" id="2267691"/>
    <lineage>
        <taxon>Bacteria</taxon>
        <taxon>Bacillati</taxon>
        <taxon>Actinomycetota</taxon>
        <taxon>Actinomycetes</taxon>
        <taxon>Pseudonocardiales</taxon>
        <taxon>Pseudonocardiaceae</taxon>
        <taxon>Amycolatopsis</taxon>
    </lineage>
</organism>
<dbReference type="Gene3D" id="3.30.750.24">
    <property type="entry name" value="STAS domain"/>
    <property type="match status" value="1"/>
</dbReference>
<dbReference type="EMBL" id="RSEC01000033">
    <property type="protein sequence ID" value="RSD21444.1"/>
    <property type="molecule type" value="Genomic_DNA"/>
</dbReference>
<dbReference type="InterPro" id="IPR036513">
    <property type="entry name" value="STAS_dom_sf"/>
</dbReference>
<evidence type="ECO:0000313" key="2">
    <source>
        <dbReference type="EMBL" id="RSD21444.1"/>
    </source>
</evidence>
<dbReference type="PANTHER" id="PTHR33495:SF2">
    <property type="entry name" value="ANTI-SIGMA FACTOR ANTAGONIST TM_1081-RELATED"/>
    <property type="match status" value="1"/>
</dbReference>
<comment type="caution">
    <text evidence="2">The sequence shown here is derived from an EMBL/GenBank/DDBJ whole genome shotgun (WGS) entry which is preliminary data.</text>
</comment>
<dbReference type="RefSeq" id="WP_125307669.1">
    <property type="nucleotide sequence ID" value="NZ_RSEC01000033.1"/>
</dbReference>
<dbReference type="Pfam" id="PF01740">
    <property type="entry name" value="STAS"/>
    <property type="match status" value="1"/>
</dbReference>
<name>A0A427TEX9_9PSEU</name>
<dbReference type="PANTHER" id="PTHR33495">
    <property type="entry name" value="ANTI-SIGMA FACTOR ANTAGONIST TM_1081-RELATED-RELATED"/>
    <property type="match status" value="1"/>
</dbReference>
<gene>
    <name evidence="2" type="ORF">EIY87_11415</name>
</gene>
<dbReference type="InterPro" id="IPR002645">
    <property type="entry name" value="STAS_dom"/>
</dbReference>
<dbReference type="AlphaFoldDB" id="A0A427TEX9"/>
<keyword evidence="3" id="KW-1185">Reference proteome</keyword>
<dbReference type="CDD" id="cd07043">
    <property type="entry name" value="STAS_anti-anti-sigma_factors"/>
    <property type="match status" value="1"/>
</dbReference>
<evidence type="ECO:0000259" key="1">
    <source>
        <dbReference type="PROSITE" id="PS50801"/>
    </source>
</evidence>
<evidence type="ECO:0000313" key="3">
    <source>
        <dbReference type="Proteomes" id="UP000267081"/>
    </source>
</evidence>
<accession>A0A427TEX9</accession>
<dbReference type="Proteomes" id="UP000267081">
    <property type="component" value="Unassembled WGS sequence"/>
</dbReference>
<dbReference type="OrthoDB" id="3638383at2"/>
<protein>
    <submittedName>
        <fullName evidence="2">Anti-sigma factor antagonist</fullName>
    </submittedName>
</protein>
<reference evidence="2 3" key="1">
    <citation type="submission" date="2018-12" db="EMBL/GenBank/DDBJ databases">
        <title>Amycolatopsis eburnea sp. nov. actinomycete associate with arbuscular mycorrhiza fungal spore.</title>
        <authorList>
            <person name="Lumyong S."/>
            <person name="Chaiya L."/>
        </authorList>
    </citation>
    <scope>NUCLEOTIDE SEQUENCE [LARGE SCALE GENOMIC DNA]</scope>
    <source>
        <strain evidence="2 3">GLM-1</strain>
    </source>
</reference>
<sequence>MTRPDDERHRALVAALREWARQVDSVPYPAKLDIDALLDRYYESRPAPPPAASLVLTATAEATVVAVTGDIDLACGDRLRDRLAEEIGLAPRGLVLDLGGVRHCSARGVALLHEVAGRAHRAGIPFALAGCPAVVLRAIETLRLGPLLPLHPTVADALEWLGILTRLRAAGATSPPEPWPPPTHRT</sequence>
<dbReference type="GO" id="GO:0043856">
    <property type="term" value="F:anti-sigma factor antagonist activity"/>
    <property type="evidence" value="ECO:0007669"/>
    <property type="project" value="TreeGrafter"/>
</dbReference>
<dbReference type="SUPFAM" id="SSF52091">
    <property type="entry name" value="SpoIIaa-like"/>
    <property type="match status" value="1"/>
</dbReference>
<feature type="domain" description="STAS" evidence="1">
    <location>
        <begin position="52"/>
        <end position="161"/>
    </location>
</feature>